<keyword evidence="1" id="KW-0732">Signal</keyword>
<protein>
    <recommendedName>
        <fullName evidence="4">Copia protein</fullName>
    </recommendedName>
</protein>
<accession>A0AAV2F6L8</accession>
<dbReference type="PANTHER" id="PTHR11439:SF498">
    <property type="entry name" value="DNAK FAMILY PROTEIN"/>
    <property type="match status" value="1"/>
</dbReference>
<dbReference type="PANTHER" id="PTHR11439">
    <property type="entry name" value="GAG-POL-RELATED RETROTRANSPOSON"/>
    <property type="match status" value="1"/>
</dbReference>
<gene>
    <name evidence="2" type="ORF">LTRI10_LOCUS33924</name>
</gene>
<dbReference type="AlphaFoldDB" id="A0AAV2F6L8"/>
<organism evidence="2 3">
    <name type="scientific">Linum trigynum</name>
    <dbReference type="NCBI Taxonomy" id="586398"/>
    <lineage>
        <taxon>Eukaryota</taxon>
        <taxon>Viridiplantae</taxon>
        <taxon>Streptophyta</taxon>
        <taxon>Embryophyta</taxon>
        <taxon>Tracheophyta</taxon>
        <taxon>Spermatophyta</taxon>
        <taxon>Magnoliopsida</taxon>
        <taxon>eudicotyledons</taxon>
        <taxon>Gunneridae</taxon>
        <taxon>Pentapetalae</taxon>
        <taxon>rosids</taxon>
        <taxon>fabids</taxon>
        <taxon>Malpighiales</taxon>
        <taxon>Linaceae</taxon>
        <taxon>Linum</taxon>
    </lineage>
</organism>
<feature type="chain" id="PRO_5043460944" description="Copia protein" evidence="1">
    <location>
        <begin position="24"/>
        <end position="107"/>
    </location>
</feature>
<evidence type="ECO:0000256" key="1">
    <source>
        <dbReference type="SAM" id="SignalP"/>
    </source>
</evidence>
<evidence type="ECO:0000313" key="2">
    <source>
        <dbReference type="EMBL" id="CAL1393340.1"/>
    </source>
</evidence>
<feature type="signal peptide" evidence="1">
    <location>
        <begin position="1"/>
        <end position="23"/>
    </location>
</feature>
<evidence type="ECO:0000313" key="3">
    <source>
        <dbReference type="Proteomes" id="UP001497516"/>
    </source>
</evidence>
<proteinExistence type="predicted"/>
<dbReference type="EMBL" id="OZ034819">
    <property type="protein sequence ID" value="CAL1393340.1"/>
    <property type="molecule type" value="Genomic_DNA"/>
</dbReference>
<sequence>MASTGSEVLWLRWLLHDLGVSSTGPNPLFCDNQATLHIAVNPVFHEWTKHVEMDCHFVRERVQSRDIAPAKISTLEQTADLFTKGLSVYHFHHLFVKLGLLDIHSFA</sequence>
<reference evidence="2 3" key="1">
    <citation type="submission" date="2024-04" db="EMBL/GenBank/DDBJ databases">
        <authorList>
            <person name="Fracassetti M."/>
        </authorList>
    </citation>
    <scope>NUCLEOTIDE SEQUENCE [LARGE SCALE GENOMIC DNA]</scope>
</reference>
<dbReference type="Proteomes" id="UP001497516">
    <property type="component" value="Chromosome 6"/>
</dbReference>
<keyword evidence="3" id="KW-1185">Reference proteome</keyword>
<name>A0AAV2F6L8_9ROSI</name>
<dbReference type="CDD" id="cd09272">
    <property type="entry name" value="RNase_HI_RT_Ty1"/>
    <property type="match status" value="1"/>
</dbReference>
<evidence type="ECO:0008006" key="4">
    <source>
        <dbReference type="Google" id="ProtNLM"/>
    </source>
</evidence>